<dbReference type="InterPro" id="IPR022780">
    <property type="entry name" value="Dynein_light_int_chain"/>
</dbReference>
<evidence type="ECO:0000256" key="4">
    <source>
        <dbReference type="ARBA" id="ARBA00022490"/>
    </source>
</evidence>
<keyword evidence="5 11" id="KW-0493">Microtubule</keyword>
<dbReference type="OrthoDB" id="27603at2759"/>
<keyword evidence="4 11" id="KW-0963">Cytoplasm</keyword>
<dbReference type="GO" id="GO:0000226">
    <property type="term" value="P:microtubule cytoskeleton organization"/>
    <property type="evidence" value="ECO:0007669"/>
    <property type="project" value="TreeGrafter"/>
</dbReference>
<evidence type="ECO:0000313" key="12">
    <source>
        <dbReference type="EMBL" id="OMJ85494.1"/>
    </source>
</evidence>
<dbReference type="InterPro" id="IPR008467">
    <property type="entry name" value="Dynein1_light_intermed_chain"/>
</dbReference>
<evidence type="ECO:0000256" key="8">
    <source>
        <dbReference type="ARBA" id="ARBA00023017"/>
    </source>
</evidence>
<evidence type="ECO:0000256" key="2">
    <source>
        <dbReference type="ARBA" id="ARBA00006831"/>
    </source>
</evidence>
<sequence>MSDQKLWERLLRDSSQSKRVREGNLILVGRKGSGSRALISSLQKGPGSLGKNTRFTQLITPDDPEPMSCPLQYSYINSKDINDPQSDKISKVNIYTLELPELKSLLEFALNAKTLDKTMFGIVLDWEQPWRFTQDLEMWIDIWHEMLGKVVSSLPLEEQDSLIKSVEDYVKSYRDPESTVEIPENLQDIPLAEGVLEVNMGVPIMVICCKSDLVWSVDKNRDQNERILDIALKTLREFCVTYGACLFYTSSKNNANIGVIYDYIMHRIYNFPFKHKSQILTRDQIFIPSGWDSTSLIKQTDYLGNEKQFQDYLPKPKNRVTQKEEIATTSDQDFLVQMKGKLENAVKDSGKKISFIVNKPAVGGEITLAPVEHAPEPVARGGSQIKLQEFYQMLLEKGNKENRDN</sequence>
<keyword evidence="13" id="KW-1185">Reference proteome</keyword>
<comment type="caution">
    <text evidence="12">The sequence shown here is derived from an EMBL/GenBank/DDBJ whole genome shotgun (WGS) entry which is preliminary data.</text>
</comment>
<dbReference type="SUPFAM" id="SSF52540">
    <property type="entry name" value="P-loop containing nucleoside triphosphate hydrolases"/>
    <property type="match status" value="1"/>
</dbReference>
<evidence type="ECO:0000256" key="6">
    <source>
        <dbReference type="ARBA" id="ARBA00022741"/>
    </source>
</evidence>
<dbReference type="GO" id="GO:0005868">
    <property type="term" value="C:cytoplasmic dynein complex"/>
    <property type="evidence" value="ECO:0007669"/>
    <property type="project" value="UniProtKB-UniRule"/>
</dbReference>
<evidence type="ECO:0000256" key="9">
    <source>
        <dbReference type="ARBA" id="ARBA00023175"/>
    </source>
</evidence>
<dbReference type="Proteomes" id="UP000187209">
    <property type="component" value="Unassembled WGS sequence"/>
</dbReference>
<dbReference type="GO" id="GO:0005813">
    <property type="term" value="C:centrosome"/>
    <property type="evidence" value="ECO:0007669"/>
    <property type="project" value="TreeGrafter"/>
</dbReference>
<evidence type="ECO:0000256" key="11">
    <source>
        <dbReference type="RuleBase" id="RU366047"/>
    </source>
</evidence>
<evidence type="ECO:0000256" key="1">
    <source>
        <dbReference type="ARBA" id="ARBA00004245"/>
    </source>
</evidence>
<reference evidence="12 13" key="1">
    <citation type="submission" date="2016-11" db="EMBL/GenBank/DDBJ databases">
        <title>The macronuclear genome of Stentor coeruleus: a giant cell with tiny introns.</title>
        <authorList>
            <person name="Slabodnick M."/>
            <person name="Ruby J.G."/>
            <person name="Reiff S.B."/>
            <person name="Swart E.C."/>
            <person name="Gosai S."/>
            <person name="Prabakaran S."/>
            <person name="Witkowska E."/>
            <person name="Larue G.E."/>
            <person name="Fisher S."/>
            <person name="Freeman R.M."/>
            <person name="Gunawardena J."/>
            <person name="Chu W."/>
            <person name="Stover N.A."/>
            <person name="Gregory B.D."/>
            <person name="Nowacki M."/>
            <person name="Derisi J."/>
            <person name="Roy S.W."/>
            <person name="Marshall W.F."/>
            <person name="Sood P."/>
        </authorList>
    </citation>
    <scope>NUCLEOTIDE SEQUENCE [LARGE SCALE GENOMIC DNA]</scope>
    <source>
        <strain evidence="12">WM001</strain>
    </source>
</reference>
<evidence type="ECO:0000256" key="3">
    <source>
        <dbReference type="ARBA" id="ARBA00022448"/>
    </source>
</evidence>
<dbReference type="PANTHER" id="PTHR12688">
    <property type="entry name" value="DYNEIN LIGHT INTERMEDIATE CHAIN"/>
    <property type="match status" value="1"/>
</dbReference>
<dbReference type="Gene3D" id="3.40.50.300">
    <property type="entry name" value="P-loop containing nucleotide triphosphate hydrolases"/>
    <property type="match status" value="1"/>
</dbReference>
<evidence type="ECO:0000256" key="7">
    <source>
        <dbReference type="ARBA" id="ARBA00022840"/>
    </source>
</evidence>
<dbReference type="EMBL" id="MPUH01000235">
    <property type="protein sequence ID" value="OMJ85494.1"/>
    <property type="molecule type" value="Genomic_DNA"/>
</dbReference>
<dbReference type="GO" id="GO:0005874">
    <property type="term" value="C:microtubule"/>
    <property type="evidence" value="ECO:0007669"/>
    <property type="project" value="UniProtKB-KW"/>
</dbReference>
<comment type="subcellular location">
    <subcellularLocation>
        <location evidence="1 11">Cytoplasm</location>
        <location evidence="1 11">Cytoskeleton</location>
    </subcellularLocation>
</comment>
<comment type="similarity">
    <text evidence="2 11">Belongs to the dynein light intermediate chain family.</text>
</comment>
<name>A0A1R2C913_9CILI</name>
<keyword evidence="8 11" id="KW-0243">Dynein</keyword>
<dbReference type="CDD" id="cd00882">
    <property type="entry name" value="Ras_like_GTPase"/>
    <property type="match status" value="1"/>
</dbReference>
<dbReference type="GO" id="GO:0007018">
    <property type="term" value="P:microtubule-based movement"/>
    <property type="evidence" value="ECO:0007669"/>
    <property type="project" value="InterPro"/>
</dbReference>
<evidence type="ECO:0000256" key="10">
    <source>
        <dbReference type="ARBA" id="ARBA00023212"/>
    </source>
</evidence>
<dbReference type="AlphaFoldDB" id="A0A1R2C913"/>
<dbReference type="InterPro" id="IPR027417">
    <property type="entry name" value="P-loop_NTPase"/>
</dbReference>
<gene>
    <name evidence="12" type="ORF">SteCoe_13180</name>
</gene>
<organism evidence="12 13">
    <name type="scientific">Stentor coeruleus</name>
    <dbReference type="NCBI Taxonomy" id="5963"/>
    <lineage>
        <taxon>Eukaryota</taxon>
        <taxon>Sar</taxon>
        <taxon>Alveolata</taxon>
        <taxon>Ciliophora</taxon>
        <taxon>Postciliodesmatophora</taxon>
        <taxon>Heterotrichea</taxon>
        <taxon>Heterotrichida</taxon>
        <taxon>Stentoridae</taxon>
        <taxon>Stentor</taxon>
    </lineage>
</organism>
<comment type="function">
    <text evidence="11">Acts as one of several non-catalytic accessory components of the cytoplasmic dynein 1 complex that are thought to be involved in linking dynein to cargos and to adapter proteins that regulate dynein function. Cytoplasmic dynein 1 acts as a motor for the intracellular retrograde motility of vesicles and organelles along microtubules. May play a role in binding dynein to membranous organelles or chromosomes.</text>
</comment>
<proteinExistence type="inferred from homology"/>
<keyword evidence="7 11" id="KW-0067">ATP-binding</keyword>
<evidence type="ECO:0000256" key="5">
    <source>
        <dbReference type="ARBA" id="ARBA00022701"/>
    </source>
</evidence>
<keyword evidence="3 11" id="KW-0813">Transport</keyword>
<comment type="subunit">
    <text evidence="11">Homodimer. The cytoplasmic dynein 1 complex consists of two catalytic heavy chains (HCs) and a number of non-catalytic subunits presented by intermediate chains (ICs).</text>
</comment>
<evidence type="ECO:0000313" key="13">
    <source>
        <dbReference type="Proteomes" id="UP000187209"/>
    </source>
</evidence>
<dbReference type="GO" id="GO:0045504">
    <property type="term" value="F:dynein heavy chain binding"/>
    <property type="evidence" value="ECO:0007669"/>
    <property type="project" value="TreeGrafter"/>
</dbReference>
<keyword evidence="6 11" id="KW-0547">Nucleotide-binding</keyword>
<protein>
    <recommendedName>
        <fullName evidence="11">Dynein light intermediate chain</fullName>
    </recommendedName>
</protein>
<dbReference type="GO" id="GO:0005524">
    <property type="term" value="F:ATP binding"/>
    <property type="evidence" value="ECO:0007669"/>
    <property type="project" value="UniProtKB-KW"/>
</dbReference>
<keyword evidence="9 11" id="KW-0505">Motor protein</keyword>
<accession>A0A1R2C913</accession>
<dbReference type="PANTHER" id="PTHR12688:SF0">
    <property type="entry name" value="DYNEIN LIGHT INTERMEDIATE CHAIN"/>
    <property type="match status" value="1"/>
</dbReference>
<keyword evidence="10 11" id="KW-0206">Cytoskeleton</keyword>
<dbReference type="Pfam" id="PF05783">
    <property type="entry name" value="DLIC"/>
    <property type="match status" value="1"/>
</dbReference>